<protein>
    <submittedName>
        <fullName evidence="2">Uncharacterized protein</fullName>
    </submittedName>
</protein>
<reference evidence="2" key="1">
    <citation type="submission" date="2022-07" db="EMBL/GenBank/DDBJ databases">
        <title>Phylogenomic reconstructions and comparative analyses of Kickxellomycotina fungi.</title>
        <authorList>
            <person name="Reynolds N.K."/>
            <person name="Stajich J.E."/>
            <person name="Barry K."/>
            <person name="Grigoriev I.V."/>
            <person name="Crous P."/>
            <person name="Smith M.E."/>
        </authorList>
    </citation>
    <scope>NUCLEOTIDE SEQUENCE</scope>
    <source>
        <strain evidence="2">NRRL 3115</strain>
    </source>
</reference>
<gene>
    <name evidence="2" type="ORF">GGI25_003895</name>
</gene>
<accession>A0A9W8G1B9</accession>
<name>A0A9W8G1B9_9FUNG</name>
<keyword evidence="1" id="KW-0472">Membrane</keyword>
<feature type="transmembrane region" description="Helical" evidence="1">
    <location>
        <begin position="35"/>
        <end position="58"/>
    </location>
</feature>
<dbReference type="SUPFAM" id="SSF81321">
    <property type="entry name" value="Family A G protein-coupled receptor-like"/>
    <property type="match status" value="1"/>
</dbReference>
<comment type="caution">
    <text evidence="2">The sequence shown here is derived from an EMBL/GenBank/DDBJ whole genome shotgun (WGS) entry which is preliminary data.</text>
</comment>
<feature type="transmembrane region" description="Helical" evidence="1">
    <location>
        <begin position="271"/>
        <end position="291"/>
    </location>
</feature>
<feature type="transmembrane region" description="Helical" evidence="1">
    <location>
        <begin position="311"/>
        <end position="329"/>
    </location>
</feature>
<feature type="transmembrane region" description="Helical" evidence="1">
    <location>
        <begin position="100"/>
        <end position="120"/>
    </location>
</feature>
<evidence type="ECO:0000256" key="1">
    <source>
        <dbReference type="SAM" id="Phobius"/>
    </source>
</evidence>
<feature type="transmembrane region" description="Helical" evidence="1">
    <location>
        <begin position="181"/>
        <end position="213"/>
    </location>
</feature>
<dbReference type="AlphaFoldDB" id="A0A9W8G1B9"/>
<evidence type="ECO:0000313" key="2">
    <source>
        <dbReference type="EMBL" id="KAJ2675697.1"/>
    </source>
</evidence>
<feature type="transmembrane region" description="Helical" evidence="1">
    <location>
        <begin position="70"/>
        <end position="88"/>
    </location>
</feature>
<evidence type="ECO:0000313" key="3">
    <source>
        <dbReference type="Proteomes" id="UP001151518"/>
    </source>
</evidence>
<dbReference type="OrthoDB" id="5531652at2759"/>
<sequence length="493" mass="55825">MINRLIPRLATGPEDPLILIQQAVAILDSQHWKFYMAYSIGGTLCGLMALFLICVSIWRPTMVNRVSLRLIFAITVYDFIVCVIQASANSRNASARCRATIFFSSFFGYASVYTSSSIAFNLYMTLLRNTRSNYLPKYVECLYYAVPLLVALCQWLPPTIWAAVNGYCSAFEPIETGTMAYILYVVFLQLLIPLCALLFNIIVSCRVVTMLLLEQRQVNQSLREIMQQTYDRLFGTKRSINNGCVMSETVRNQLEINLLVMRKFNSAAIRIALYPCAPIAWWIINAIYYAMQYSLTMTFENDVGRWVKMASLAWFSMPAIAIANFLVFVTDPAFVKVVKEVYRHISSKSQWYRRRWTGSQKEFSSFNQPKDNNARKAYYSDMTMGASSFDQETLTGTTFKQPQYKNTQRQPFAPSIADSINIGEADGGILESPVEHSSVGECTTSMFDSWPGGETGSSATSHSTAVISPYGEMIRRHPTTGNRDDANHFYSRI</sequence>
<keyword evidence="1" id="KW-1133">Transmembrane helix</keyword>
<feature type="transmembrane region" description="Helical" evidence="1">
    <location>
        <begin position="141"/>
        <end position="161"/>
    </location>
</feature>
<dbReference type="CDD" id="cd00637">
    <property type="entry name" value="7tm_classA_rhodopsin-like"/>
    <property type="match status" value="1"/>
</dbReference>
<dbReference type="EMBL" id="JANBTW010000046">
    <property type="protein sequence ID" value="KAJ2675697.1"/>
    <property type="molecule type" value="Genomic_DNA"/>
</dbReference>
<keyword evidence="1" id="KW-0812">Transmembrane</keyword>
<dbReference type="Gene3D" id="1.20.1070.10">
    <property type="entry name" value="Rhodopsin 7-helix transmembrane proteins"/>
    <property type="match status" value="1"/>
</dbReference>
<dbReference type="Proteomes" id="UP001151518">
    <property type="component" value="Unassembled WGS sequence"/>
</dbReference>
<proteinExistence type="predicted"/>
<organism evidence="2 3">
    <name type="scientific">Coemansia spiralis</name>
    <dbReference type="NCBI Taxonomy" id="417178"/>
    <lineage>
        <taxon>Eukaryota</taxon>
        <taxon>Fungi</taxon>
        <taxon>Fungi incertae sedis</taxon>
        <taxon>Zoopagomycota</taxon>
        <taxon>Kickxellomycotina</taxon>
        <taxon>Kickxellomycetes</taxon>
        <taxon>Kickxellales</taxon>
        <taxon>Kickxellaceae</taxon>
        <taxon>Coemansia</taxon>
    </lineage>
</organism>